<name>A0ABD1Y2M1_9MARC</name>
<evidence type="ECO:0000313" key="3">
    <source>
        <dbReference type="Proteomes" id="UP001605036"/>
    </source>
</evidence>
<protein>
    <submittedName>
        <fullName evidence="2">Uncharacterized protein</fullName>
    </submittedName>
</protein>
<dbReference type="PANTHER" id="PTHR31170:SF25">
    <property type="entry name" value="BNAA09G04570D PROTEIN"/>
    <property type="match status" value="1"/>
</dbReference>
<keyword evidence="1" id="KW-0472">Membrane</keyword>
<sequence>MDPVLPHLREQEDVAYQSGRIHRVPEHMRQISPKDFEPREFFVGLYLHRSLISDNPMHSDQTKFEIAREFCRVQLPAAANQQGSNQQTSPPRPIRRETWTEFVRSFDDECMTNVRNKYDNLEYEDEDSMRRTNSVVILDSLFILAALQYEYDFSDCWGYDFQSVFGSSRYTAQRFPMLRDLLLLENQVPMLLLLRVMKKIHESRRGQNGRSEQDVSSGAEKNLNELLVCFASFVHPFYYENNVFMSPEDLEHDIESSQRHSKLTNCEHLLDCTYLAICGSSEQSWNRQVGTGNRLVGNSCGKFLSCCRSANEEGWPPRSKFMIRSATDLRRLGLVVKVMEGSVTLMNISLERKMVRDVLLVPKLIMNDDTASIFRNLALYEQIQDNGFNTRSEMRTYLYLMSGLLESVHDVWLLINQGVIVNHLGSAEAVCNQWNQMCDGLFLPPNPPRYWNDLQNGISKLERSKLKSFFVELKDRGFSSNVIFLSFLAVTVIFIATIVQTVYSVLSYYK</sequence>
<dbReference type="EMBL" id="JBHFFA010000006">
    <property type="protein sequence ID" value="KAL2620993.1"/>
    <property type="molecule type" value="Genomic_DNA"/>
</dbReference>
<keyword evidence="1" id="KW-0812">Transmembrane</keyword>
<proteinExistence type="predicted"/>
<dbReference type="InterPro" id="IPR004158">
    <property type="entry name" value="DUF247_pln"/>
</dbReference>
<dbReference type="AlphaFoldDB" id="A0ABD1Y2M1"/>
<dbReference type="PANTHER" id="PTHR31170">
    <property type="entry name" value="BNAC04G53230D PROTEIN"/>
    <property type="match status" value="1"/>
</dbReference>
<keyword evidence="1" id="KW-1133">Transmembrane helix</keyword>
<comment type="caution">
    <text evidence="2">The sequence shown here is derived from an EMBL/GenBank/DDBJ whole genome shotgun (WGS) entry which is preliminary data.</text>
</comment>
<reference evidence="2 3" key="1">
    <citation type="submission" date="2024-09" db="EMBL/GenBank/DDBJ databases">
        <title>Chromosome-scale assembly of Riccia fluitans.</title>
        <authorList>
            <person name="Paukszto L."/>
            <person name="Sawicki J."/>
            <person name="Karawczyk K."/>
            <person name="Piernik-Szablinska J."/>
            <person name="Szczecinska M."/>
            <person name="Mazdziarz M."/>
        </authorList>
    </citation>
    <scope>NUCLEOTIDE SEQUENCE [LARGE SCALE GENOMIC DNA]</scope>
    <source>
        <strain evidence="2">Rf_01</strain>
        <tissue evidence="2">Aerial parts of the thallus</tissue>
    </source>
</reference>
<keyword evidence="3" id="KW-1185">Reference proteome</keyword>
<evidence type="ECO:0000313" key="2">
    <source>
        <dbReference type="EMBL" id="KAL2620993.1"/>
    </source>
</evidence>
<accession>A0ABD1Y2M1</accession>
<evidence type="ECO:0000256" key="1">
    <source>
        <dbReference type="SAM" id="Phobius"/>
    </source>
</evidence>
<organism evidence="2 3">
    <name type="scientific">Riccia fluitans</name>
    <dbReference type="NCBI Taxonomy" id="41844"/>
    <lineage>
        <taxon>Eukaryota</taxon>
        <taxon>Viridiplantae</taxon>
        <taxon>Streptophyta</taxon>
        <taxon>Embryophyta</taxon>
        <taxon>Marchantiophyta</taxon>
        <taxon>Marchantiopsida</taxon>
        <taxon>Marchantiidae</taxon>
        <taxon>Marchantiales</taxon>
        <taxon>Ricciaceae</taxon>
        <taxon>Riccia</taxon>
    </lineage>
</organism>
<feature type="transmembrane region" description="Helical" evidence="1">
    <location>
        <begin position="482"/>
        <end position="506"/>
    </location>
</feature>
<gene>
    <name evidence="2" type="ORF">R1flu_001198</name>
</gene>
<dbReference type="Pfam" id="PF03140">
    <property type="entry name" value="DUF247"/>
    <property type="match status" value="1"/>
</dbReference>
<dbReference type="Proteomes" id="UP001605036">
    <property type="component" value="Unassembled WGS sequence"/>
</dbReference>